<gene>
    <name evidence="1" type="ORF">PCE31106_04653</name>
</gene>
<dbReference type="EMBL" id="CABPSL010000030">
    <property type="protein sequence ID" value="VVE50854.1"/>
    <property type="molecule type" value="Genomic_DNA"/>
</dbReference>
<evidence type="ECO:0000313" key="1">
    <source>
        <dbReference type="EMBL" id="VVE50854.1"/>
    </source>
</evidence>
<protein>
    <submittedName>
        <fullName evidence="1">Uncharacterized protein</fullName>
    </submittedName>
</protein>
<proteinExistence type="predicted"/>
<accession>A0A5E4YPN8</accession>
<reference evidence="1 2" key="1">
    <citation type="submission" date="2019-08" db="EMBL/GenBank/DDBJ databases">
        <authorList>
            <person name="Peeters C."/>
        </authorList>
    </citation>
    <scope>NUCLEOTIDE SEQUENCE [LARGE SCALE GENOMIC DNA]</scope>
    <source>
        <strain evidence="1 2">LMG 31106</strain>
    </source>
</reference>
<organism evidence="1 2">
    <name type="scientific">Pandoraea cepalis</name>
    <dbReference type="NCBI Taxonomy" id="2508294"/>
    <lineage>
        <taxon>Bacteria</taxon>
        <taxon>Pseudomonadati</taxon>
        <taxon>Pseudomonadota</taxon>
        <taxon>Betaproteobacteria</taxon>
        <taxon>Burkholderiales</taxon>
        <taxon>Burkholderiaceae</taxon>
        <taxon>Pandoraea</taxon>
    </lineage>
</organism>
<evidence type="ECO:0000313" key="2">
    <source>
        <dbReference type="Proteomes" id="UP000384354"/>
    </source>
</evidence>
<dbReference type="AlphaFoldDB" id="A0A5E4YPN8"/>
<sequence length="62" mass="7154">MFLQQFRQGRTLSFVAQFCTFFAIKRKRVLAVVLSPTTFPQSQNRIMNITPKPIPHPPNPLP</sequence>
<dbReference type="Proteomes" id="UP000384354">
    <property type="component" value="Unassembled WGS sequence"/>
</dbReference>
<name>A0A5E4YPN8_9BURK</name>